<organism evidence="3 4">
    <name type="scientific">Thiobacillus denitrificans (strain ATCC 25259 / T1)</name>
    <dbReference type="NCBI Taxonomy" id="292415"/>
    <lineage>
        <taxon>Bacteria</taxon>
        <taxon>Pseudomonadati</taxon>
        <taxon>Pseudomonadota</taxon>
        <taxon>Betaproteobacteria</taxon>
        <taxon>Nitrosomonadales</taxon>
        <taxon>Thiobacillaceae</taxon>
        <taxon>Thiobacillus</taxon>
    </lineage>
</organism>
<dbReference type="HOGENOM" id="CLU_010194_1_2_4"/>
<dbReference type="PANTHER" id="PTHR43477:SF1">
    <property type="entry name" value="DIHYDROANTICAPSIN 7-DEHYDROGENASE"/>
    <property type="match status" value="1"/>
</dbReference>
<dbReference type="PROSITE" id="PS00061">
    <property type="entry name" value="ADH_SHORT"/>
    <property type="match status" value="1"/>
</dbReference>
<evidence type="ECO:0000256" key="2">
    <source>
        <dbReference type="ARBA" id="ARBA00023002"/>
    </source>
</evidence>
<sequence>MTPAMDKPRKTILLFGASGAIGSSIADLFLSRDWSVVGVTRSVRSGQANGVSWIIADPLAGHVAADGYDEYAPYHAVCWAQGGNVNDSVYDVDVDAHLQLYQTNCIYILSSLKLLLQRSLLAQPARLCVISSIWQEIARQNKLSYGMTKSALRGLVLSAAADLAADGHLVNAILPGALDTPMTRENLTAEQIGELASATQFGRLPQLGDVSRLAMFLCSEENTGITGQFIAADLGFSRVRIL</sequence>
<keyword evidence="4" id="KW-1185">Reference proteome</keyword>
<dbReference type="eggNOG" id="COG1028">
    <property type="taxonomic scope" value="Bacteria"/>
</dbReference>
<dbReference type="KEGG" id="tbd:Tbd_1886"/>
<name>Q3SHP7_THIDA</name>
<dbReference type="PANTHER" id="PTHR43477">
    <property type="entry name" value="DIHYDROANTICAPSIN 7-DEHYDROGENASE"/>
    <property type="match status" value="1"/>
</dbReference>
<dbReference type="GO" id="GO:0016491">
    <property type="term" value="F:oxidoreductase activity"/>
    <property type="evidence" value="ECO:0007669"/>
    <property type="project" value="UniProtKB-KW"/>
</dbReference>
<protein>
    <submittedName>
        <fullName evidence="3">Possible oxo-acyl acyl carrier protein dehydrogenase</fullName>
    </submittedName>
</protein>
<dbReference type="AlphaFoldDB" id="Q3SHP7"/>
<dbReference type="SUPFAM" id="SSF51735">
    <property type="entry name" value="NAD(P)-binding Rossmann-fold domains"/>
    <property type="match status" value="1"/>
</dbReference>
<proteinExistence type="inferred from homology"/>
<keyword evidence="2" id="KW-0560">Oxidoreductase</keyword>
<gene>
    <name evidence="3" type="ordered locus">Tbd_1886</name>
</gene>
<evidence type="ECO:0000313" key="4">
    <source>
        <dbReference type="Proteomes" id="UP000008291"/>
    </source>
</evidence>
<evidence type="ECO:0000256" key="1">
    <source>
        <dbReference type="ARBA" id="ARBA00006484"/>
    </source>
</evidence>
<accession>Q3SHP7</accession>
<dbReference type="STRING" id="292415.Tbd_1886"/>
<reference evidence="3 4" key="1">
    <citation type="journal article" date="2006" name="J. Bacteriol.">
        <title>The genome sequence of the obligately chemolithoautotrophic, facultatively anaerobic bacterium Thiobacillus denitrificans.</title>
        <authorList>
            <person name="Beller H.R."/>
            <person name="Chain P.S."/>
            <person name="Letain T.E."/>
            <person name="Chakicherla A."/>
            <person name="Larimer F.W."/>
            <person name="Richardson P.M."/>
            <person name="Coleman M.A."/>
            <person name="Wood A.P."/>
            <person name="Kelly D.P."/>
        </authorList>
    </citation>
    <scope>NUCLEOTIDE SEQUENCE [LARGE SCALE GENOMIC DNA]</scope>
    <source>
        <strain evidence="3 4">ATCC 25259</strain>
    </source>
</reference>
<comment type="similarity">
    <text evidence="1">Belongs to the short-chain dehydrogenases/reductases (SDR) family.</text>
</comment>
<dbReference type="Proteomes" id="UP000008291">
    <property type="component" value="Chromosome"/>
</dbReference>
<dbReference type="Gene3D" id="3.40.50.720">
    <property type="entry name" value="NAD(P)-binding Rossmann-like Domain"/>
    <property type="match status" value="1"/>
</dbReference>
<evidence type="ECO:0000313" key="3">
    <source>
        <dbReference type="EMBL" id="AAZ97839.1"/>
    </source>
</evidence>
<dbReference type="CDD" id="cd05233">
    <property type="entry name" value="SDR_c"/>
    <property type="match status" value="1"/>
</dbReference>
<dbReference type="Pfam" id="PF13561">
    <property type="entry name" value="adh_short_C2"/>
    <property type="match status" value="1"/>
</dbReference>
<dbReference type="InterPro" id="IPR002347">
    <property type="entry name" value="SDR_fam"/>
</dbReference>
<dbReference type="InterPro" id="IPR051122">
    <property type="entry name" value="SDR_DHRS6-like"/>
</dbReference>
<dbReference type="InterPro" id="IPR036291">
    <property type="entry name" value="NAD(P)-bd_dom_sf"/>
</dbReference>
<dbReference type="PRINTS" id="PR00081">
    <property type="entry name" value="GDHRDH"/>
</dbReference>
<dbReference type="EMBL" id="CP000116">
    <property type="protein sequence ID" value="AAZ97839.1"/>
    <property type="molecule type" value="Genomic_DNA"/>
</dbReference>
<dbReference type="InterPro" id="IPR020904">
    <property type="entry name" value="Sc_DH/Rdtase_CS"/>
</dbReference>